<feature type="domain" description="Histidine kinase" evidence="8">
    <location>
        <begin position="883"/>
        <end position="1097"/>
    </location>
</feature>
<dbReference type="SMART" id="SM00388">
    <property type="entry name" value="HisKA"/>
    <property type="match status" value="1"/>
</dbReference>
<dbReference type="Gene3D" id="1.10.287.130">
    <property type="match status" value="1"/>
</dbReference>
<dbReference type="Gene3D" id="3.30.565.10">
    <property type="entry name" value="Histidine kinase-like ATPase, C-terminal domain"/>
    <property type="match status" value="1"/>
</dbReference>
<evidence type="ECO:0000256" key="6">
    <source>
        <dbReference type="PROSITE-ProRule" id="PRU00050"/>
    </source>
</evidence>
<feature type="active site" evidence="6">
    <location>
        <position position="16"/>
    </location>
</feature>
<dbReference type="InterPro" id="IPR003594">
    <property type="entry name" value="HATPase_dom"/>
</dbReference>
<evidence type="ECO:0000313" key="12">
    <source>
        <dbReference type="Proteomes" id="UP000286701"/>
    </source>
</evidence>
<dbReference type="Gene3D" id="1.10.287.620">
    <property type="entry name" value="Helix Hairpins"/>
    <property type="match status" value="1"/>
</dbReference>
<dbReference type="InterPro" id="IPR029063">
    <property type="entry name" value="SAM-dependent_MTases_sf"/>
</dbReference>
<sequence length="1097" mass="123188">MVKIVDKQYIIAIGASAGGLEAISAFFDYTPLDAVSYILIQHLSSDFKSQMAHLLAQHSKLEVIEAIENVDIKPNTVYLIPSSKFMTVENGRLLLSDKKDQSRPYMTIDYFFTSLAKERGDKAIGVILSGTGNDGSNGIEAIKNAGGLVLVQEPATAAFDGMPLAAIATESADLVLSPEAMPKIIENYVKEGKVTLPTGQKPDDITEEMLGQIFNLIKANLPMDFSEYKRPTIIRRITKRMAEHNFNQVSKYYNYLKDNHSEIGLLANDFLISVTSFFRDPDAFKIIEKKVIPDIIKNNNEILKIWIAGCATGEEAYSMAIIMKEYLTLHPKELEIKIFATDISKPALDTASKGIYPITIEKTVSKERLNKYFTKDGVSYKIKHEIRKMLVFAKHDLVKNPPYCNIDLISCRNLLIYLNPVSQKKVFAMMHFGLKQNGYLFLGPSENSGTLKEDFEEINTKWNILKSNKTGRAVRFDSFSSHVIEGAKINNKEVNKKTLLPASRSALEEQINSFLYKESGLTGICTDENLSVIQSFGDINSYLKNENFNFDLNTLLPDSISIIFKAAAHKALMLDERVLLKEVTIEDAENLKSTIVNITISPFYVNNSEKRLLLVILSESKTVAREENIISPADINEITKEHLISMEMEIAELKHSLAVAQESIASSDENMQSYNEELQSANEEMQSSNEEMQSTNEELQSVNEELQTINKEHQMTIDELTDLNDDLNNYFRSNTNGQLFVDRDLLLKRYSPGAVKHINIRESDIGRPLSNITTNIKFETLMDDIKQVILEETTITREAEDVDGKIYQVMTMPYLKKGSKKADGAIVTFYDISELKKLLNNLDISNVRLQKSIKTSEDGKAEVSLSLEKEKELGVLKSRFVSMASHEFRTPLSSIQLSASLIDKYAKPFDNANINKHVGKIKISVGNLTAILNDFLSLEKLESGKVEPSRTLFDIVEFGENITEEMQMISKQNQKIIFQHSGTTSKVKMDQSLLKNCVINLISNAIKYSGEETFIEFNSTINDGVLTLVVKDNGIGIPDDDQKHLFEAFFRAHNTGTIPGTGLGLNIVTRYTNLMNGQIKFESKVKKGTTFTLAFQI</sequence>
<dbReference type="InterPro" id="IPR036890">
    <property type="entry name" value="HATPase_C_sf"/>
</dbReference>
<dbReference type="Pfam" id="PF03705">
    <property type="entry name" value="CheR_N"/>
    <property type="match status" value="1"/>
</dbReference>
<dbReference type="SUPFAM" id="SSF55874">
    <property type="entry name" value="ATPase domain of HSP90 chaperone/DNA topoisomerase II/histidine kinase"/>
    <property type="match status" value="1"/>
</dbReference>
<feature type="active site" evidence="6">
    <location>
        <position position="42"/>
    </location>
</feature>
<dbReference type="SUPFAM" id="SSF57997">
    <property type="entry name" value="Tropomyosin"/>
    <property type="match status" value="1"/>
</dbReference>
<keyword evidence="6" id="KW-0145">Chemotaxis</keyword>
<dbReference type="GO" id="GO:0006935">
    <property type="term" value="P:chemotaxis"/>
    <property type="evidence" value="ECO:0007669"/>
    <property type="project" value="UniProtKB-UniRule"/>
</dbReference>
<evidence type="ECO:0000259" key="10">
    <source>
        <dbReference type="PROSITE" id="PS50123"/>
    </source>
</evidence>
<dbReference type="SUPFAM" id="SSF47757">
    <property type="entry name" value="Chemotaxis receptor methyltransferase CheR, N-terminal domain"/>
    <property type="match status" value="1"/>
</dbReference>
<evidence type="ECO:0000256" key="2">
    <source>
        <dbReference type="ARBA" id="ARBA00001541"/>
    </source>
</evidence>
<evidence type="ECO:0000259" key="9">
    <source>
        <dbReference type="PROSITE" id="PS50122"/>
    </source>
</evidence>
<dbReference type="SUPFAM" id="SSF52738">
    <property type="entry name" value="Methylesterase CheB, C-terminal domain"/>
    <property type="match status" value="1"/>
</dbReference>
<dbReference type="RefSeq" id="WP_128532123.1">
    <property type="nucleotide sequence ID" value="NZ_SBIW01000002.1"/>
</dbReference>
<dbReference type="InterPro" id="IPR022641">
    <property type="entry name" value="CheR_N"/>
</dbReference>
<dbReference type="Proteomes" id="UP000286701">
    <property type="component" value="Unassembled WGS sequence"/>
</dbReference>
<feature type="coiled-coil region" evidence="7">
    <location>
        <begin position="657"/>
        <end position="723"/>
    </location>
</feature>
<feature type="active site" evidence="6">
    <location>
        <position position="134"/>
    </location>
</feature>
<dbReference type="InterPro" id="IPR022642">
    <property type="entry name" value="CheR_C"/>
</dbReference>
<dbReference type="Pfam" id="PF01739">
    <property type="entry name" value="CheR"/>
    <property type="match status" value="1"/>
</dbReference>
<dbReference type="InterPro" id="IPR036097">
    <property type="entry name" value="HisK_dim/P_sf"/>
</dbReference>
<dbReference type="PANTHER" id="PTHR24422">
    <property type="entry name" value="CHEMOTAXIS PROTEIN METHYLTRANSFERASE"/>
    <property type="match status" value="1"/>
</dbReference>
<dbReference type="GO" id="GO:0032259">
    <property type="term" value="P:methylation"/>
    <property type="evidence" value="ECO:0007669"/>
    <property type="project" value="UniProtKB-KW"/>
</dbReference>
<dbReference type="SUPFAM" id="SSF47384">
    <property type="entry name" value="Homodimeric domain of signal transducing histidine kinase"/>
    <property type="match status" value="1"/>
</dbReference>
<dbReference type="InterPro" id="IPR005467">
    <property type="entry name" value="His_kinase_dom"/>
</dbReference>
<feature type="domain" description="CheR-type methyltransferase" evidence="10">
    <location>
        <begin position="198"/>
        <end position="446"/>
    </location>
</feature>
<comment type="catalytic activity">
    <reaction evidence="2">
        <text>L-glutamyl-[protein] + S-adenosyl-L-methionine = [protein]-L-glutamate 5-O-methyl ester + S-adenosyl-L-homocysteine</text>
        <dbReference type="Rhea" id="RHEA:24452"/>
        <dbReference type="Rhea" id="RHEA-COMP:10208"/>
        <dbReference type="Rhea" id="RHEA-COMP:10311"/>
        <dbReference type="ChEBI" id="CHEBI:29973"/>
        <dbReference type="ChEBI" id="CHEBI:57856"/>
        <dbReference type="ChEBI" id="CHEBI:59789"/>
        <dbReference type="ChEBI" id="CHEBI:82795"/>
        <dbReference type="EC" id="2.1.1.80"/>
    </reaction>
</comment>
<dbReference type="Gene3D" id="1.10.155.10">
    <property type="entry name" value="Chemotaxis receptor methyltransferase CheR, N-terminal domain"/>
    <property type="match status" value="1"/>
</dbReference>
<dbReference type="Pfam" id="PF01339">
    <property type="entry name" value="CheB_methylest"/>
    <property type="match status" value="1"/>
</dbReference>
<evidence type="ECO:0000256" key="7">
    <source>
        <dbReference type="SAM" id="Coils"/>
    </source>
</evidence>
<dbReference type="GO" id="GO:0008984">
    <property type="term" value="F:protein-glutamate methylesterase activity"/>
    <property type="evidence" value="ECO:0007669"/>
    <property type="project" value="InterPro"/>
</dbReference>
<dbReference type="PRINTS" id="PR00996">
    <property type="entry name" value="CHERMTFRASE"/>
</dbReference>
<dbReference type="CDD" id="cd00082">
    <property type="entry name" value="HisKA"/>
    <property type="match status" value="1"/>
</dbReference>
<dbReference type="SUPFAM" id="SSF53335">
    <property type="entry name" value="S-adenosyl-L-methionine-dependent methyltransferases"/>
    <property type="match status" value="1"/>
</dbReference>
<organism evidence="11 12">
    <name type="scientific">Mucilaginibacter gilvus</name>
    <dbReference type="NCBI Taxonomy" id="2305909"/>
    <lineage>
        <taxon>Bacteria</taxon>
        <taxon>Pseudomonadati</taxon>
        <taxon>Bacteroidota</taxon>
        <taxon>Sphingobacteriia</taxon>
        <taxon>Sphingobacteriales</taxon>
        <taxon>Sphingobacteriaceae</taxon>
        <taxon>Mucilaginibacter</taxon>
    </lineage>
</organism>
<reference evidence="11 12" key="1">
    <citation type="submission" date="2019-01" db="EMBL/GenBank/DDBJ databases">
        <title>Mucilaginibacter antarcticum sp. nov., isolated from antarctic soil.</title>
        <authorList>
            <person name="Yan Y.-Q."/>
            <person name="Du Z.-J."/>
        </authorList>
    </citation>
    <scope>NUCLEOTIDE SEQUENCE [LARGE SCALE GENOMIC DNA]</scope>
    <source>
        <strain evidence="11 12">F01003</strain>
    </source>
</reference>
<dbReference type="SMART" id="SM00387">
    <property type="entry name" value="HATPase_c"/>
    <property type="match status" value="1"/>
</dbReference>
<dbReference type="GO" id="GO:0008983">
    <property type="term" value="F:protein-glutamate O-methyltransferase activity"/>
    <property type="evidence" value="ECO:0007669"/>
    <property type="project" value="UniProtKB-EC"/>
</dbReference>
<comment type="caution">
    <text evidence="11">The sequence shown here is derived from an EMBL/GenBank/DDBJ whole genome shotgun (WGS) entry which is preliminary data.</text>
</comment>
<name>A0A444MS22_9SPHI</name>
<dbReference type="Pfam" id="PF00512">
    <property type="entry name" value="HisKA"/>
    <property type="match status" value="1"/>
</dbReference>
<evidence type="ECO:0000259" key="8">
    <source>
        <dbReference type="PROSITE" id="PS50109"/>
    </source>
</evidence>
<dbReference type="CDD" id="cd00075">
    <property type="entry name" value="HATPase"/>
    <property type="match status" value="1"/>
</dbReference>
<evidence type="ECO:0000256" key="4">
    <source>
        <dbReference type="ARBA" id="ARBA00022679"/>
    </source>
</evidence>
<dbReference type="InterPro" id="IPR050903">
    <property type="entry name" value="Bact_Chemotaxis_MeTrfase"/>
</dbReference>
<dbReference type="Gene3D" id="3.40.50.180">
    <property type="entry name" value="Methylesterase CheB, C-terminal domain"/>
    <property type="match status" value="1"/>
</dbReference>
<dbReference type="InterPro" id="IPR035909">
    <property type="entry name" value="CheB_C"/>
</dbReference>
<dbReference type="PANTHER" id="PTHR24422:SF27">
    <property type="entry name" value="PROTEIN-GLUTAMATE O-METHYLTRANSFERASE"/>
    <property type="match status" value="1"/>
</dbReference>
<feature type="domain" description="CheB-type methylesterase" evidence="9">
    <location>
        <begin position="4"/>
        <end position="192"/>
    </location>
</feature>
<evidence type="ECO:0000256" key="1">
    <source>
        <dbReference type="ARBA" id="ARBA00000085"/>
    </source>
</evidence>
<dbReference type="InterPro" id="IPR003661">
    <property type="entry name" value="HisK_dim/P_dom"/>
</dbReference>
<keyword evidence="5" id="KW-0949">S-adenosyl-L-methionine</keyword>
<dbReference type="Gene3D" id="3.40.50.150">
    <property type="entry name" value="Vaccinia Virus protein VP39"/>
    <property type="match status" value="1"/>
</dbReference>
<dbReference type="GO" id="GO:0005737">
    <property type="term" value="C:cytoplasm"/>
    <property type="evidence" value="ECO:0007669"/>
    <property type="project" value="InterPro"/>
</dbReference>
<evidence type="ECO:0000256" key="3">
    <source>
        <dbReference type="ARBA" id="ARBA00022603"/>
    </source>
</evidence>
<proteinExistence type="predicted"/>
<comment type="catalytic activity">
    <reaction evidence="1">
        <text>ATP + protein L-histidine = ADP + protein N-phospho-L-histidine.</text>
        <dbReference type="EC" id="2.7.13.3"/>
    </reaction>
</comment>
<gene>
    <name evidence="11" type="ORF">EPL05_03385</name>
</gene>
<dbReference type="InterPro" id="IPR000673">
    <property type="entry name" value="Sig_transdc_resp-reg_Me-estase"/>
</dbReference>
<dbReference type="PROSITE" id="PS50109">
    <property type="entry name" value="HIS_KIN"/>
    <property type="match status" value="1"/>
</dbReference>
<accession>A0A444MS22</accession>
<dbReference type="GO" id="GO:0000156">
    <property type="term" value="F:phosphorelay response regulator activity"/>
    <property type="evidence" value="ECO:0007669"/>
    <property type="project" value="InterPro"/>
</dbReference>
<keyword evidence="12" id="KW-1185">Reference proteome</keyword>
<keyword evidence="4" id="KW-0808">Transferase</keyword>
<dbReference type="AlphaFoldDB" id="A0A444MS22"/>
<dbReference type="InterPro" id="IPR000780">
    <property type="entry name" value="CheR_MeTrfase"/>
</dbReference>
<dbReference type="PROSITE" id="PS50123">
    <property type="entry name" value="CHER"/>
    <property type="match status" value="1"/>
</dbReference>
<dbReference type="PROSITE" id="PS50122">
    <property type="entry name" value="CHEB"/>
    <property type="match status" value="1"/>
</dbReference>
<dbReference type="OrthoDB" id="9813151at2"/>
<dbReference type="Pfam" id="PF02518">
    <property type="entry name" value="HATPase_c"/>
    <property type="match status" value="1"/>
</dbReference>
<keyword evidence="7" id="KW-0175">Coiled coil</keyword>
<dbReference type="Pfam" id="PF13596">
    <property type="entry name" value="PAS_10"/>
    <property type="match status" value="1"/>
</dbReference>
<dbReference type="GO" id="GO:0000155">
    <property type="term" value="F:phosphorelay sensor kinase activity"/>
    <property type="evidence" value="ECO:0007669"/>
    <property type="project" value="InterPro"/>
</dbReference>
<dbReference type="EMBL" id="SBIW01000002">
    <property type="protein sequence ID" value="RWY55430.1"/>
    <property type="molecule type" value="Genomic_DNA"/>
</dbReference>
<keyword evidence="6" id="KW-0378">Hydrolase</keyword>
<evidence type="ECO:0000313" key="11">
    <source>
        <dbReference type="EMBL" id="RWY55430.1"/>
    </source>
</evidence>
<dbReference type="SMART" id="SM00138">
    <property type="entry name" value="MeTrc"/>
    <property type="match status" value="1"/>
</dbReference>
<keyword evidence="3" id="KW-0489">Methyltransferase</keyword>
<protein>
    <submittedName>
        <fullName evidence="11">Chemotaxis protein CheR</fullName>
    </submittedName>
</protein>
<dbReference type="InterPro" id="IPR036804">
    <property type="entry name" value="CheR_N_sf"/>
</dbReference>
<dbReference type="CDD" id="cd16434">
    <property type="entry name" value="CheB-CheR_fusion"/>
    <property type="match status" value="1"/>
</dbReference>
<evidence type="ECO:0000256" key="5">
    <source>
        <dbReference type="ARBA" id="ARBA00022691"/>
    </source>
</evidence>